<evidence type="ECO:0000256" key="6">
    <source>
        <dbReference type="PROSITE-ProRule" id="PRU10040"/>
    </source>
</evidence>
<dbReference type="InterPro" id="IPR033131">
    <property type="entry name" value="Pectinesterase_Asp_AS"/>
</dbReference>
<keyword evidence="4 7" id="KW-0378">Hydrolase</keyword>
<dbReference type="GO" id="GO:0042545">
    <property type="term" value="P:cell wall modification"/>
    <property type="evidence" value="ECO:0007669"/>
    <property type="project" value="UniProtKB-UniRule"/>
</dbReference>
<dbReference type="GO" id="GO:0004857">
    <property type="term" value="F:enzyme inhibitor activity"/>
    <property type="evidence" value="ECO:0007669"/>
    <property type="project" value="InterPro"/>
</dbReference>
<dbReference type="FunFam" id="2.160.20.10:FF:000001">
    <property type="entry name" value="Pectinesterase"/>
    <property type="match status" value="1"/>
</dbReference>
<evidence type="ECO:0000256" key="1">
    <source>
        <dbReference type="ARBA" id="ARBA00005184"/>
    </source>
</evidence>
<dbReference type="InterPro" id="IPR000070">
    <property type="entry name" value="Pectinesterase_cat"/>
</dbReference>
<dbReference type="InterPro" id="IPR006501">
    <property type="entry name" value="Pectinesterase_inhib_dom"/>
</dbReference>
<dbReference type="GO" id="GO:0030599">
    <property type="term" value="F:pectinesterase activity"/>
    <property type="evidence" value="ECO:0007669"/>
    <property type="project" value="UniProtKB-UniRule"/>
</dbReference>
<evidence type="ECO:0000313" key="10">
    <source>
        <dbReference type="Proteomes" id="UP000685013"/>
    </source>
</evidence>
<feature type="signal peptide" evidence="7">
    <location>
        <begin position="1"/>
        <end position="25"/>
    </location>
</feature>
<dbReference type="SMART" id="SM00856">
    <property type="entry name" value="PMEI"/>
    <property type="match status" value="1"/>
</dbReference>
<dbReference type="PANTHER" id="PTHR31707">
    <property type="entry name" value="PECTINESTERASE"/>
    <property type="match status" value="1"/>
</dbReference>
<comment type="similarity">
    <text evidence="3">In the C-terminal section; belongs to the pectinesterase family.</text>
</comment>
<comment type="pathway">
    <text evidence="1 7">Glycan metabolism; pectin degradation; 2-dehydro-3-deoxy-D-gluconate from pectin: step 1/5.</text>
</comment>
<name>A0AAV6LXB1_9ROSI</name>
<dbReference type="EC" id="3.1.1.11" evidence="7"/>
<dbReference type="Pfam" id="PF01095">
    <property type="entry name" value="Pectinesterase"/>
    <property type="match status" value="1"/>
</dbReference>
<evidence type="ECO:0000313" key="9">
    <source>
        <dbReference type="EMBL" id="KAG6571391.1"/>
    </source>
</evidence>
<keyword evidence="10" id="KW-1185">Reference proteome</keyword>
<organism evidence="9 10">
    <name type="scientific">Cucurbita argyrosperma subsp. sororia</name>
    <dbReference type="NCBI Taxonomy" id="37648"/>
    <lineage>
        <taxon>Eukaryota</taxon>
        <taxon>Viridiplantae</taxon>
        <taxon>Streptophyta</taxon>
        <taxon>Embryophyta</taxon>
        <taxon>Tracheophyta</taxon>
        <taxon>Spermatophyta</taxon>
        <taxon>Magnoliopsida</taxon>
        <taxon>eudicotyledons</taxon>
        <taxon>Gunneridae</taxon>
        <taxon>Pentapetalae</taxon>
        <taxon>rosids</taxon>
        <taxon>fabids</taxon>
        <taxon>Cucurbitales</taxon>
        <taxon>Cucurbitaceae</taxon>
        <taxon>Cucurbiteae</taxon>
        <taxon>Cucurbita</taxon>
    </lineage>
</organism>
<dbReference type="PROSITE" id="PS00503">
    <property type="entry name" value="PECTINESTERASE_2"/>
    <property type="match status" value="1"/>
</dbReference>
<feature type="chain" id="PRO_5043086301" description="Pectinesterase" evidence="7">
    <location>
        <begin position="26"/>
        <end position="555"/>
    </location>
</feature>
<gene>
    <name evidence="9" type="primary">PME41</name>
    <name evidence="9" type="ORF">SDJN03_30306</name>
</gene>
<feature type="non-terminal residue" evidence="9">
    <location>
        <position position="1"/>
    </location>
</feature>
<keyword evidence="5 7" id="KW-0063">Aspartyl esterase</keyword>
<feature type="domain" description="Pectinesterase inhibitor" evidence="8">
    <location>
        <begin position="21"/>
        <end position="173"/>
    </location>
</feature>
<sequence length="555" mass="60261">MASSSNPISLLLFFSLLFLFTSSSAVPTVEVCQSATSPSFCKSFLPSSPASVHSHCRYTLHHALVQARTFVTLVDLQLTLFPSLSALHDCRSLAEANLDFISSTVDTVNTTTNALPFYQADEMISLLSAVITNVDTCHDGLAGSGSGSGLGLVDKVVKAISFDRQLYSLYLSLFKMGWVSKNMKAPKLPKTNHFGFGNGPLKLKMSPKDRAYYERLVHGKKPAARRLLQTNYADDGILVNGVVAVDQNGAYDFTTINDAIAAAPNKSTAANGYFLIFVTAGIYMESVVVPKSKKYVLMIGEGNNRTIITGNKNVVDGSTTFNSATVIVEGTGFFGANLTITNTAGAIKHQAVALRVSADMTTFYSCIFEGYQDTLYTHSLRQFYRECDIYGTVDFIFGNAAVVLQNCNIYARLPLSGQFNALTAQGRTDQNQNTGIFIHKCTIKPTPDLAASPATKSYLGRPWKEFSRTVYMQSFIDAFIDPAGWKEWDGTLNLNTSYYAEFDNSGPGSDTSRRAQWAVGVINATVANIFTVSEILAGDQWLPPTAVPYSGGLIS</sequence>
<evidence type="ECO:0000256" key="7">
    <source>
        <dbReference type="RuleBase" id="RU000589"/>
    </source>
</evidence>
<dbReference type="EMBL" id="JAGKQH010000020">
    <property type="protein sequence ID" value="KAG6571391.1"/>
    <property type="molecule type" value="Genomic_DNA"/>
</dbReference>
<reference evidence="9 10" key="1">
    <citation type="journal article" date="2021" name="Hortic Res">
        <title>The domestication of Cucurbita argyrosperma as revealed by the genome of its wild relative.</title>
        <authorList>
            <person name="Barrera-Redondo J."/>
            <person name="Sanchez-de la Vega G."/>
            <person name="Aguirre-Liguori J.A."/>
            <person name="Castellanos-Morales G."/>
            <person name="Gutierrez-Guerrero Y.T."/>
            <person name="Aguirre-Dugua X."/>
            <person name="Aguirre-Planter E."/>
            <person name="Tenaillon M.I."/>
            <person name="Lira-Saade R."/>
            <person name="Eguiarte L.E."/>
        </authorList>
    </citation>
    <scope>NUCLEOTIDE SEQUENCE [LARGE SCALE GENOMIC DNA]</scope>
    <source>
        <strain evidence="9">JBR-2021</strain>
    </source>
</reference>
<evidence type="ECO:0000256" key="2">
    <source>
        <dbReference type="ARBA" id="ARBA00006027"/>
    </source>
</evidence>
<comment type="caution">
    <text evidence="9">The sequence shown here is derived from an EMBL/GenBank/DDBJ whole genome shotgun (WGS) entry which is preliminary data.</text>
</comment>
<dbReference type="AlphaFoldDB" id="A0AAV6LXB1"/>
<evidence type="ECO:0000256" key="5">
    <source>
        <dbReference type="ARBA" id="ARBA00023085"/>
    </source>
</evidence>
<dbReference type="Proteomes" id="UP000685013">
    <property type="component" value="Chromosome 20"/>
</dbReference>
<accession>A0AAV6LXB1</accession>
<dbReference type="CDD" id="cd15798">
    <property type="entry name" value="PMEI-like_3"/>
    <property type="match status" value="1"/>
</dbReference>
<evidence type="ECO:0000256" key="3">
    <source>
        <dbReference type="ARBA" id="ARBA00007786"/>
    </source>
</evidence>
<protein>
    <recommendedName>
        <fullName evidence="7">Pectinesterase</fullName>
        <ecNumber evidence="7">3.1.1.11</ecNumber>
    </recommendedName>
</protein>
<evidence type="ECO:0000259" key="8">
    <source>
        <dbReference type="SMART" id="SM00856"/>
    </source>
</evidence>
<comment type="similarity">
    <text evidence="2">In the N-terminal section; belongs to the PMEI family.</text>
</comment>
<proteinExistence type="inferred from homology"/>
<dbReference type="Pfam" id="PF04043">
    <property type="entry name" value="PMEI"/>
    <property type="match status" value="1"/>
</dbReference>
<comment type="catalytic activity">
    <reaction evidence="7">
        <text>[(1-&gt;4)-alpha-D-galacturonosyl methyl ester](n) + n H2O = [(1-&gt;4)-alpha-D-galacturonosyl](n) + n methanol + n H(+)</text>
        <dbReference type="Rhea" id="RHEA:22380"/>
        <dbReference type="Rhea" id="RHEA-COMP:14570"/>
        <dbReference type="Rhea" id="RHEA-COMP:14573"/>
        <dbReference type="ChEBI" id="CHEBI:15377"/>
        <dbReference type="ChEBI" id="CHEBI:15378"/>
        <dbReference type="ChEBI" id="CHEBI:17790"/>
        <dbReference type="ChEBI" id="CHEBI:140522"/>
        <dbReference type="ChEBI" id="CHEBI:140523"/>
        <dbReference type="EC" id="3.1.1.11"/>
    </reaction>
</comment>
<evidence type="ECO:0000256" key="4">
    <source>
        <dbReference type="ARBA" id="ARBA00022801"/>
    </source>
</evidence>
<keyword evidence="7" id="KW-0732">Signal</keyword>
<feature type="active site" evidence="6">
    <location>
        <position position="394"/>
    </location>
</feature>
<dbReference type="GO" id="GO:0045490">
    <property type="term" value="P:pectin catabolic process"/>
    <property type="evidence" value="ECO:0007669"/>
    <property type="project" value="UniProtKB-UniRule"/>
</dbReference>